<evidence type="ECO:0000256" key="5">
    <source>
        <dbReference type="ARBA" id="ARBA00023136"/>
    </source>
</evidence>
<feature type="transmembrane region" description="Helical" evidence="6">
    <location>
        <begin position="21"/>
        <end position="43"/>
    </location>
</feature>
<evidence type="ECO:0000256" key="2">
    <source>
        <dbReference type="ARBA" id="ARBA00022475"/>
    </source>
</evidence>
<keyword evidence="2" id="KW-1003">Cell membrane</keyword>
<evidence type="ECO:0000313" key="10">
    <source>
        <dbReference type="Proteomes" id="UP000293347"/>
    </source>
</evidence>
<feature type="transmembrane region" description="Helical" evidence="6">
    <location>
        <begin position="345"/>
        <end position="370"/>
    </location>
</feature>
<dbReference type="RefSeq" id="WP_131596803.1">
    <property type="nucleotide sequence ID" value="NZ_SJSL01000003.1"/>
</dbReference>
<keyword evidence="10" id="KW-1185">Reference proteome</keyword>
<feature type="transmembrane region" description="Helical" evidence="6">
    <location>
        <begin position="732"/>
        <end position="755"/>
    </location>
</feature>
<dbReference type="InterPro" id="IPR050250">
    <property type="entry name" value="Macrolide_Exporter_MacB"/>
</dbReference>
<dbReference type="PANTHER" id="PTHR30572">
    <property type="entry name" value="MEMBRANE COMPONENT OF TRANSPORTER-RELATED"/>
    <property type="match status" value="1"/>
</dbReference>
<dbReference type="Pfam" id="PF12704">
    <property type="entry name" value="MacB_PCD"/>
    <property type="match status" value="2"/>
</dbReference>
<name>A0A4R0NMH2_9SPHI</name>
<dbReference type="InterPro" id="IPR003838">
    <property type="entry name" value="ABC3_permease_C"/>
</dbReference>
<dbReference type="OrthoDB" id="1451596at2"/>
<evidence type="ECO:0000259" key="7">
    <source>
        <dbReference type="Pfam" id="PF02687"/>
    </source>
</evidence>
<dbReference type="InterPro" id="IPR025857">
    <property type="entry name" value="MacB_PCD"/>
</dbReference>
<reference evidence="9 10" key="1">
    <citation type="submission" date="2019-02" db="EMBL/GenBank/DDBJ databases">
        <title>Pedobacter sp. RP-1-14 sp. nov., isolated from Arctic soil.</title>
        <authorList>
            <person name="Dahal R.H."/>
        </authorList>
    </citation>
    <scope>NUCLEOTIDE SEQUENCE [LARGE SCALE GENOMIC DNA]</scope>
    <source>
        <strain evidence="9 10">RP-1-14</strain>
    </source>
</reference>
<feature type="domain" description="ABC3 transporter permease C-terminal" evidence="7">
    <location>
        <begin position="300"/>
        <end position="418"/>
    </location>
</feature>
<feature type="transmembrane region" description="Helical" evidence="6">
    <location>
        <begin position="683"/>
        <end position="704"/>
    </location>
</feature>
<evidence type="ECO:0000256" key="1">
    <source>
        <dbReference type="ARBA" id="ARBA00004651"/>
    </source>
</evidence>
<keyword evidence="4 6" id="KW-1133">Transmembrane helix</keyword>
<keyword evidence="5 6" id="KW-0472">Membrane</keyword>
<feature type="transmembrane region" description="Helical" evidence="6">
    <location>
        <begin position="437"/>
        <end position="457"/>
    </location>
</feature>
<evidence type="ECO:0000259" key="8">
    <source>
        <dbReference type="Pfam" id="PF12704"/>
    </source>
</evidence>
<evidence type="ECO:0000256" key="3">
    <source>
        <dbReference type="ARBA" id="ARBA00022692"/>
    </source>
</evidence>
<gene>
    <name evidence="9" type="ORF">EZ437_14620</name>
</gene>
<sequence length="803" mass="91331">MFKLNLKIAFRNLYKNKVYTAINVAGLALGLGGFIFILLYINYEKSYDTWDKDLDKVYQVQELDLFSLKEGKAEWWGESDGRLMEMMKTSLPNVAAVTRVFESGREEALVIDDRAPFFINNIHKTDSAFFSVFPYKFLYGNPATSLKNLNDMVVTEDFARKYFGDTNPVGKVVKLTSQSWVTPTTPYTITGVIAKPETPSVFELSVLIHAPVYKFQDQILSFWPTYVKFNSIQSEKEISQSLQKIYEPFRAAMLKKWKWSPAEYLKNGNKPAVRLKSFYSVHQYPLQQEDWFTLLKPILLLSSLLLLISIINFINMFTAQAVSRAKEVGIRKVTGATRASLIKQFLVETALQCFCALILGIVLLELFLPYLNKEFSLSLSITGSFNIGLVSLQLIVLVTLITLLAGIYPAVFLSSYSPHHVLKGNFSHGKKGSKLRVILVGLQFVIAVGFFIGIMIVSGQIKYMESRDPGFDPTGVIYLHVPMIKIHADRVRNIDGVKYFGVNNGNVHRNPKLTANYKYNNEVKELATVFVNIDGLQTVGAKLLSGRFFDRDYKQDTSSTVIINEGLEKLYGGNMTGKYITYKNDSVRVQVVGVIKDIQVAGFDKVSPPTIYTASKFNATWYPNEEFINLIRYEHRKEKQVLADLTKLWKEISPQYPLSFTFLEHDFKKLFIAHERFKQMVKLFSFLSISLSMIGLFSLAAFMTRQRTKEIAIRKVLGADDKDIFFLLNKSYLWLMVGANVIAWPLIYIAVQHWLAGFAYRIEMPVLPFLMAFIVSILATALTVSVQVRNAVKSNPVQALKYE</sequence>
<organism evidence="9 10">
    <name type="scientific">Pedobacter psychroterrae</name>
    <dbReference type="NCBI Taxonomy" id="2530453"/>
    <lineage>
        <taxon>Bacteria</taxon>
        <taxon>Pseudomonadati</taxon>
        <taxon>Bacteroidota</taxon>
        <taxon>Sphingobacteriia</taxon>
        <taxon>Sphingobacteriales</taxon>
        <taxon>Sphingobacteriaceae</taxon>
        <taxon>Pedobacter</taxon>
    </lineage>
</organism>
<dbReference type="EMBL" id="SJSL01000003">
    <property type="protein sequence ID" value="TCD00454.1"/>
    <property type="molecule type" value="Genomic_DNA"/>
</dbReference>
<feature type="transmembrane region" description="Helical" evidence="6">
    <location>
        <begin position="767"/>
        <end position="786"/>
    </location>
</feature>
<dbReference type="Pfam" id="PF02687">
    <property type="entry name" value="FtsX"/>
    <property type="match status" value="2"/>
</dbReference>
<comment type="subcellular location">
    <subcellularLocation>
        <location evidence="1">Cell membrane</location>
        <topology evidence="1">Multi-pass membrane protein</topology>
    </subcellularLocation>
</comment>
<dbReference type="GO" id="GO:0022857">
    <property type="term" value="F:transmembrane transporter activity"/>
    <property type="evidence" value="ECO:0007669"/>
    <property type="project" value="TreeGrafter"/>
</dbReference>
<feature type="transmembrane region" description="Helical" evidence="6">
    <location>
        <begin position="390"/>
        <end position="416"/>
    </location>
</feature>
<dbReference type="GO" id="GO:0005886">
    <property type="term" value="C:plasma membrane"/>
    <property type="evidence" value="ECO:0007669"/>
    <property type="project" value="UniProtKB-SubCell"/>
</dbReference>
<protein>
    <submittedName>
        <fullName evidence="9">ABC transporter permease</fullName>
    </submittedName>
</protein>
<proteinExistence type="predicted"/>
<evidence type="ECO:0000313" key="9">
    <source>
        <dbReference type="EMBL" id="TCD00454.1"/>
    </source>
</evidence>
<keyword evidence="3 6" id="KW-0812">Transmembrane</keyword>
<comment type="caution">
    <text evidence="9">The sequence shown here is derived from an EMBL/GenBank/DDBJ whole genome shotgun (WGS) entry which is preliminary data.</text>
</comment>
<evidence type="ECO:0000256" key="6">
    <source>
        <dbReference type="SAM" id="Phobius"/>
    </source>
</evidence>
<feature type="domain" description="MacB-like periplasmic core" evidence="8">
    <location>
        <begin position="20"/>
        <end position="244"/>
    </location>
</feature>
<dbReference type="AlphaFoldDB" id="A0A4R0NMH2"/>
<feature type="domain" description="ABC3 transporter permease C-terminal" evidence="7">
    <location>
        <begin position="683"/>
        <end position="796"/>
    </location>
</feature>
<dbReference type="Proteomes" id="UP000293347">
    <property type="component" value="Unassembled WGS sequence"/>
</dbReference>
<feature type="domain" description="MacB-like periplasmic core" evidence="8">
    <location>
        <begin position="446"/>
        <end position="612"/>
    </location>
</feature>
<accession>A0A4R0NMH2</accession>
<feature type="transmembrane region" description="Helical" evidence="6">
    <location>
        <begin position="291"/>
        <end position="314"/>
    </location>
</feature>
<dbReference type="PANTHER" id="PTHR30572:SF18">
    <property type="entry name" value="ABC-TYPE MACROLIDE FAMILY EXPORT SYSTEM PERMEASE COMPONENT 2"/>
    <property type="match status" value="1"/>
</dbReference>
<evidence type="ECO:0000256" key="4">
    <source>
        <dbReference type="ARBA" id="ARBA00022989"/>
    </source>
</evidence>